<name>A0A143HHR3_9BACL</name>
<evidence type="ECO:0000256" key="7">
    <source>
        <dbReference type="PIRSR" id="PIRSR618044-1"/>
    </source>
</evidence>
<keyword evidence="3" id="KW-0378">Hydrolase</keyword>
<keyword evidence="11" id="KW-0121">Carboxypeptidase</keyword>
<dbReference type="STRING" id="241244.ATY39_03595"/>
<feature type="active site" description="Acyl-ester intermediate" evidence="7">
    <location>
        <position position="38"/>
    </location>
</feature>
<dbReference type="GO" id="GO:0009252">
    <property type="term" value="P:peptidoglycan biosynthetic process"/>
    <property type="evidence" value="ECO:0007669"/>
    <property type="project" value="UniProtKB-KW"/>
</dbReference>
<evidence type="ECO:0000256" key="9">
    <source>
        <dbReference type="RuleBase" id="RU004016"/>
    </source>
</evidence>
<evidence type="ECO:0000256" key="5">
    <source>
        <dbReference type="ARBA" id="ARBA00022984"/>
    </source>
</evidence>
<dbReference type="EMBL" id="CP014806">
    <property type="protein sequence ID" value="AMX01000.1"/>
    <property type="molecule type" value="Genomic_DNA"/>
</dbReference>
<keyword evidence="11" id="KW-0645">Protease</keyword>
<dbReference type="PANTHER" id="PTHR21581:SF33">
    <property type="entry name" value="D-ALANYL-D-ALANINE CARBOXYPEPTIDASE DACB"/>
    <property type="match status" value="1"/>
</dbReference>
<dbReference type="Proteomes" id="UP000076021">
    <property type="component" value="Chromosome"/>
</dbReference>
<dbReference type="GO" id="GO:0006508">
    <property type="term" value="P:proteolysis"/>
    <property type="evidence" value="ECO:0007669"/>
    <property type="project" value="InterPro"/>
</dbReference>
<dbReference type="PANTHER" id="PTHR21581">
    <property type="entry name" value="D-ALANYL-D-ALANINE CARBOXYPEPTIDASE"/>
    <property type="match status" value="1"/>
</dbReference>
<feature type="binding site" evidence="8">
    <location>
        <position position="197"/>
    </location>
    <ligand>
        <name>substrate</name>
    </ligand>
</feature>
<feature type="active site" evidence="7">
    <location>
        <position position="93"/>
    </location>
</feature>
<evidence type="ECO:0000256" key="1">
    <source>
        <dbReference type="ARBA" id="ARBA00007164"/>
    </source>
</evidence>
<evidence type="ECO:0000313" key="12">
    <source>
        <dbReference type="Proteomes" id="UP000076021"/>
    </source>
</evidence>
<keyword evidence="6" id="KW-0961">Cell wall biogenesis/degradation</keyword>
<organism evidence="11 12">
    <name type="scientific">Rummeliibacillus stabekisii</name>
    <dbReference type="NCBI Taxonomy" id="241244"/>
    <lineage>
        <taxon>Bacteria</taxon>
        <taxon>Bacillati</taxon>
        <taxon>Bacillota</taxon>
        <taxon>Bacilli</taxon>
        <taxon>Bacillales</taxon>
        <taxon>Caryophanaceae</taxon>
        <taxon>Rummeliibacillus</taxon>
    </lineage>
</organism>
<feature type="domain" description="Peptidase S11 D-alanyl-D-alanine carboxypeptidase A N-terminal" evidence="10">
    <location>
        <begin position="6"/>
        <end position="227"/>
    </location>
</feature>
<proteinExistence type="inferred from homology"/>
<dbReference type="AlphaFoldDB" id="A0A143HHR3"/>
<accession>A0A143HHR3</accession>
<evidence type="ECO:0000259" key="10">
    <source>
        <dbReference type="Pfam" id="PF00768"/>
    </source>
</evidence>
<evidence type="ECO:0000313" key="11">
    <source>
        <dbReference type="EMBL" id="AMX01000.1"/>
    </source>
</evidence>
<comment type="similarity">
    <text evidence="1 9">Belongs to the peptidase S11 family.</text>
</comment>
<dbReference type="OrthoDB" id="9791132at2"/>
<evidence type="ECO:0000256" key="4">
    <source>
        <dbReference type="ARBA" id="ARBA00022960"/>
    </source>
</evidence>
<sequence>MPFEKTAQAASHSYAVIDADTGRLLIGMNEHERLPIASLTKMWTAFVAIKEMDINKTTTISKRATLSEGSSIYLKEGEETSLKTLLNGLLLRSGNDAATAIAEEVGGSAEGFVKLMNDYAVLYDLTETRFENPSGLHHEKHLSSAYDTAQMLRIAMQEKKFRKIATTKFYKSDLENPTVWQNKHKLLHSNKYAIAGKTGYTKVAGRTLATYFEKDGKRVIVVTLNESNDWQVHAGFADTVFNKYEQRVLAKKGVYQVKDDLQVKLDHPVSALLTKDESKKVKSILQMPRIAQGEIGVWQFQLNGKPLIEEPVQMIWK</sequence>
<dbReference type="InterPro" id="IPR012338">
    <property type="entry name" value="Beta-lactam/transpept-like"/>
</dbReference>
<gene>
    <name evidence="11" type="ORF">ATY39_03595</name>
</gene>
<dbReference type="GO" id="GO:0008360">
    <property type="term" value="P:regulation of cell shape"/>
    <property type="evidence" value="ECO:0007669"/>
    <property type="project" value="UniProtKB-KW"/>
</dbReference>
<dbReference type="PRINTS" id="PR00725">
    <property type="entry name" value="DADACBPTASE1"/>
</dbReference>
<evidence type="ECO:0000256" key="6">
    <source>
        <dbReference type="ARBA" id="ARBA00023316"/>
    </source>
</evidence>
<dbReference type="KEGG" id="rst:ATY39_03595"/>
<protein>
    <submittedName>
        <fullName evidence="11">D-alanyl-D-alanine carboxypeptidase</fullName>
    </submittedName>
</protein>
<evidence type="ECO:0000256" key="3">
    <source>
        <dbReference type="ARBA" id="ARBA00022801"/>
    </source>
</evidence>
<keyword evidence="12" id="KW-1185">Reference proteome</keyword>
<keyword evidence="2" id="KW-0732">Signal</keyword>
<keyword evidence="5" id="KW-0573">Peptidoglycan synthesis</keyword>
<feature type="active site" description="Proton acceptor" evidence="7">
    <location>
        <position position="41"/>
    </location>
</feature>
<evidence type="ECO:0000256" key="8">
    <source>
        <dbReference type="PIRSR" id="PIRSR618044-2"/>
    </source>
</evidence>
<dbReference type="GO" id="GO:0071555">
    <property type="term" value="P:cell wall organization"/>
    <property type="evidence" value="ECO:0007669"/>
    <property type="project" value="UniProtKB-KW"/>
</dbReference>
<keyword evidence="4" id="KW-0133">Cell shape</keyword>
<dbReference type="InterPro" id="IPR018044">
    <property type="entry name" value="Peptidase_S11"/>
</dbReference>
<reference evidence="11 12" key="1">
    <citation type="journal article" date="2016" name="Genome Announc.">
        <title>Whole-Genome Sequence of Rummeliibacillus stabekisii Strain PP9 Isolated from Antarctic Soil.</title>
        <authorList>
            <person name="da Mota F.F."/>
            <person name="Vollu R.E."/>
            <person name="Jurelevicius D."/>
            <person name="Seldin L."/>
        </authorList>
    </citation>
    <scope>NUCLEOTIDE SEQUENCE [LARGE SCALE GENOMIC DNA]</scope>
    <source>
        <strain evidence="11 12">PP9</strain>
    </source>
</reference>
<dbReference type="InterPro" id="IPR001967">
    <property type="entry name" value="Peptidase_S11_N"/>
</dbReference>
<dbReference type="Gene3D" id="3.40.710.10">
    <property type="entry name" value="DD-peptidase/beta-lactamase superfamily"/>
    <property type="match status" value="1"/>
</dbReference>
<dbReference type="GO" id="GO:0009002">
    <property type="term" value="F:serine-type D-Ala-D-Ala carboxypeptidase activity"/>
    <property type="evidence" value="ECO:0007669"/>
    <property type="project" value="InterPro"/>
</dbReference>
<reference evidence="12" key="2">
    <citation type="submission" date="2016-03" db="EMBL/GenBank/DDBJ databases">
        <authorList>
            <person name="Ploux O."/>
        </authorList>
    </citation>
    <scope>NUCLEOTIDE SEQUENCE [LARGE SCALE GENOMIC DNA]</scope>
    <source>
        <strain evidence="12">PP9</strain>
    </source>
</reference>
<dbReference type="SUPFAM" id="SSF56601">
    <property type="entry name" value="beta-lactamase/transpeptidase-like"/>
    <property type="match status" value="1"/>
</dbReference>
<dbReference type="Pfam" id="PF00768">
    <property type="entry name" value="Peptidase_S11"/>
    <property type="match status" value="1"/>
</dbReference>
<evidence type="ECO:0000256" key="2">
    <source>
        <dbReference type="ARBA" id="ARBA00022729"/>
    </source>
</evidence>